<proteinExistence type="predicted"/>
<dbReference type="EMBL" id="UGSC01000001">
    <property type="protein sequence ID" value="SUA70350.1"/>
    <property type="molecule type" value="Genomic_DNA"/>
</dbReference>
<dbReference type="GeneID" id="93346574"/>
<dbReference type="RefSeq" id="WP_019687745.1">
    <property type="nucleotide sequence ID" value="NZ_CP036496.1"/>
</dbReference>
<sequence>MKNYGSLKFFNMSQNEKDVVQAGVEAWYHYCYQNRNKDGRFNKYAQYANDGVTLDAKQELFTKGLKKEAYRLAGIPSDTNFTEGMMASNPNIQWATFALVAQTLDIVIPETVLDSFYQFAEVKNVNWGDQLVFHVDSPDLFVVSTKANGQRGNQRQRLFGKDVTLTPQRRTVEIYEELYRVLAGKTNWGAWVARVAQAIETDITTRIYSSIYDSFTTLGAKYKENAAFTSTAFNNLVQRVSAANNTDKSVVFGTKTALARILPENQYLQFGLGQEFNKTGHLGNFQGTELFEIGQRLKPNSDEFAIDGDFAVVLSSGSDKLVKIGFEGNTIITQSKPEDNADQTMGYSVSQNYDVQLITAAAYGLYKFS</sequence>
<organism evidence="1 2">
    <name type="scientific">Paenibacillus polymyxa</name>
    <name type="common">Bacillus polymyxa</name>
    <dbReference type="NCBI Taxonomy" id="1406"/>
    <lineage>
        <taxon>Bacteria</taxon>
        <taxon>Bacillati</taxon>
        <taxon>Bacillota</taxon>
        <taxon>Bacilli</taxon>
        <taxon>Bacillales</taxon>
        <taxon>Paenibacillaceae</taxon>
        <taxon>Paenibacillus</taxon>
    </lineage>
</organism>
<protein>
    <submittedName>
        <fullName evidence="1">Uncharacterized protein</fullName>
    </submittedName>
</protein>
<gene>
    <name evidence="1" type="ORF">NCTC10343_03221</name>
</gene>
<evidence type="ECO:0000313" key="2">
    <source>
        <dbReference type="Proteomes" id="UP000254400"/>
    </source>
</evidence>
<accession>A0A378Y1E8</accession>
<dbReference type="AlphaFoldDB" id="A0A378Y1E8"/>
<name>A0A378Y1E8_PAEPO</name>
<reference evidence="1 2" key="1">
    <citation type="submission" date="2018-06" db="EMBL/GenBank/DDBJ databases">
        <authorList>
            <consortium name="Pathogen Informatics"/>
            <person name="Doyle S."/>
        </authorList>
    </citation>
    <scope>NUCLEOTIDE SEQUENCE [LARGE SCALE GENOMIC DNA]</scope>
    <source>
        <strain evidence="1 2">NCTC10343</strain>
    </source>
</reference>
<dbReference type="Proteomes" id="UP000254400">
    <property type="component" value="Unassembled WGS sequence"/>
</dbReference>
<evidence type="ECO:0000313" key="1">
    <source>
        <dbReference type="EMBL" id="SUA70350.1"/>
    </source>
</evidence>